<dbReference type="Proteomes" id="UP000678499">
    <property type="component" value="Unassembled WGS sequence"/>
</dbReference>
<feature type="transmembrane region" description="Helical" evidence="1">
    <location>
        <begin position="140"/>
        <end position="162"/>
    </location>
</feature>
<feature type="transmembrane region" description="Helical" evidence="1">
    <location>
        <begin position="182"/>
        <end position="201"/>
    </location>
</feature>
<keyword evidence="3" id="KW-1185">Reference proteome</keyword>
<evidence type="ECO:0000256" key="1">
    <source>
        <dbReference type="SAM" id="Phobius"/>
    </source>
</evidence>
<dbReference type="EMBL" id="OA882511">
    <property type="protein sequence ID" value="CAD7275747.1"/>
    <property type="molecule type" value="Genomic_DNA"/>
</dbReference>
<feature type="transmembrane region" description="Helical" evidence="1">
    <location>
        <begin position="114"/>
        <end position="133"/>
    </location>
</feature>
<keyword evidence="1" id="KW-1133">Transmembrane helix</keyword>
<name>A0A7R9GCA8_9CRUS</name>
<feature type="transmembrane region" description="Helical" evidence="1">
    <location>
        <begin position="15"/>
        <end position="34"/>
    </location>
</feature>
<dbReference type="EMBL" id="CAJPEX010000474">
    <property type="protein sequence ID" value="CAG0915899.1"/>
    <property type="molecule type" value="Genomic_DNA"/>
</dbReference>
<feature type="transmembrane region" description="Helical" evidence="1">
    <location>
        <begin position="263"/>
        <end position="283"/>
    </location>
</feature>
<evidence type="ECO:0000313" key="3">
    <source>
        <dbReference type="Proteomes" id="UP000678499"/>
    </source>
</evidence>
<keyword evidence="1" id="KW-0472">Membrane</keyword>
<accession>A0A7R9GCA8</accession>
<gene>
    <name evidence="2" type="ORF">NMOB1V02_LOCUS3536</name>
</gene>
<evidence type="ECO:0008006" key="4">
    <source>
        <dbReference type="Google" id="ProtNLM"/>
    </source>
</evidence>
<feature type="transmembrane region" description="Helical" evidence="1">
    <location>
        <begin position="55"/>
        <end position="71"/>
    </location>
</feature>
<protein>
    <recommendedName>
        <fullName evidence="4">Cytochrome b561 domain-containing protein</fullName>
    </recommendedName>
</protein>
<organism evidence="2">
    <name type="scientific">Notodromas monacha</name>
    <dbReference type="NCBI Taxonomy" id="399045"/>
    <lineage>
        <taxon>Eukaryota</taxon>
        <taxon>Metazoa</taxon>
        <taxon>Ecdysozoa</taxon>
        <taxon>Arthropoda</taxon>
        <taxon>Crustacea</taxon>
        <taxon>Oligostraca</taxon>
        <taxon>Ostracoda</taxon>
        <taxon>Podocopa</taxon>
        <taxon>Podocopida</taxon>
        <taxon>Cypridocopina</taxon>
        <taxon>Cypridoidea</taxon>
        <taxon>Cyprididae</taxon>
        <taxon>Notodromas</taxon>
    </lineage>
</organism>
<dbReference type="AlphaFoldDB" id="A0A7R9GCA8"/>
<sequence>MERRLLASLWSVRGITFYTGSVILVILALCGWINSHTNGLTRDFLGAFSNPHTSLLMHPWFMFLGVLNSLGNRDVNDEMLQEWEGVQLPIAFPTCGHSLQILLWQGSKSRSDKFYTLHSWFGLITILYLALLYDEMQNKCVIFGFSLAAISAVTGAVTAAAHDLPTDVVSSEYSKFSPDSQALNRVGIALVAYAIATMNACKKSVNAAQVKENHVHFFWIGMQFHLIFVRTRGIYWDRCLACVRSPRDQLSTKYSKFCPHGMALNAFGISFAGYAAVTLYVLLVQ</sequence>
<evidence type="ECO:0000313" key="2">
    <source>
        <dbReference type="EMBL" id="CAD7275747.1"/>
    </source>
</evidence>
<reference evidence="2" key="1">
    <citation type="submission" date="2020-11" db="EMBL/GenBank/DDBJ databases">
        <authorList>
            <person name="Tran Van P."/>
        </authorList>
    </citation>
    <scope>NUCLEOTIDE SEQUENCE</scope>
</reference>
<keyword evidence="1" id="KW-0812">Transmembrane</keyword>
<proteinExistence type="predicted"/>